<dbReference type="NCBIfam" id="TIGR00254">
    <property type="entry name" value="GGDEF"/>
    <property type="match status" value="1"/>
</dbReference>
<keyword evidence="5" id="KW-1185">Reference proteome</keyword>
<dbReference type="SMART" id="SM00267">
    <property type="entry name" value="GGDEF"/>
    <property type="match status" value="1"/>
</dbReference>
<comment type="caution">
    <text evidence="4">The sequence shown here is derived from an EMBL/GenBank/DDBJ whole genome shotgun (WGS) entry which is preliminary data.</text>
</comment>
<dbReference type="InterPro" id="IPR003018">
    <property type="entry name" value="GAF"/>
</dbReference>
<dbReference type="PANTHER" id="PTHR45138:SF9">
    <property type="entry name" value="DIGUANYLATE CYCLASE DGCM-RELATED"/>
    <property type="match status" value="1"/>
</dbReference>
<sequence length="333" mass="36006">MMSEPFTDEPARLAALRRLDVLDTAPEEQFDKIVALVRTVLGVPIATVTLVDAHRQWFKAHHGMPVTETPRSTSFCTHTVAARAPLAIADALLDPRVADSPLVTGDPFIRAYLGVPLITADGHAVGALCAIDTMPRAFTPAQVEVLAGFARLVVDELELRQIATTDQLTGSLSRRGFLATLDREIARSRRYNRPITLAVLDVDHFKRINDAHGHPAGDAVLRQLVACCVRTLRPADLVGRLGGEEFAILLPETDERAALLTIERVRCSVAAADFEIGAGARLRVTASFGVATLGHDDDANTWLKHADLGLYAAKKAGRNCVEIISSRCDDQAA</sequence>
<dbReference type="Pfam" id="PF01590">
    <property type="entry name" value="GAF"/>
    <property type="match status" value="1"/>
</dbReference>
<dbReference type="EMBL" id="JABULH010000006">
    <property type="protein sequence ID" value="NTS66313.1"/>
    <property type="molecule type" value="Genomic_DNA"/>
</dbReference>
<protein>
    <recommendedName>
        <fullName evidence="1">diguanylate cyclase</fullName>
        <ecNumber evidence="1">2.7.7.65</ecNumber>
    </recommendedName>
</protein>
<dbReference type="InterPro" id="IPR000160">
    <property type="entry name" value="GGDEF_dom"/>
</dbReference>
<dbReference type="EC" id="2.7.7.65" evidence="1"/>
<name>A0ABX2JR42_9SPHN</name>
<dbReference type="SUPFAM" id="SSF55781">
    <property type="entry name" value="GAF domain-like"/>
    <property type="match status" value="1"/>
</dbReference>
<dbReference type="SMART" id="SM00065">
    <property type="entry name" value="GAF"/>
    <property type="match status" value="1"/>
</dbReference>
<dbReference type="InterPro" id="IPR043128">
    <property type="entry name" value="Rev_trsase/Diguanyl_cyclase"/>
</dbReference>
<evidence type="ECO:0000313" key="4">
    <source>
        <dbReference type="EMBL" id="NTS66313.1"/>
    </source>
</evidence>
<dbReference type="InterPro" id="IPR029787">
    <property type="entry name" value="Nucleotide_cyclase"/>
</dbReference>
<comment type="catalytic activity">
    <reaction evidence="2">
        <text>2 GTP = 3',3'-c-di-GMP + 2 diphosphate</text>
        <dbReference type="Rhea" id="RHEA:24898"/>
        <dbReference type="ChEBI" id="CHEBI:33019"/>
        <dbReference type="ChEBI" id="CHEBI:37565"/>
        <dbReference type="ChEBI" id="CHEBI:58805"/>
        <dbReference type="EC" id="2.7.7.65"/>
    </reaction>
</comment>
<dbReference type="CDD" id="cd01949">
    <property type="entry name" value="GGDEF"/>
    <property type="match status" value="1"/>
</dbReference>
<dbReference type="PANTHER" id="PTHR45138">
    <property type="entry name" value="REGULATORY COMPONENTS OF SENSORY TRANSDUCTION SYSTEM"/>
    <property type="match status" value="1"/>
</dbReference>
<dbReference type="PROSITE" id="PS50887">
    <property type="entry name" value="GGDEF"/>
    <property type="match status" value="1"/>
</dbReference>
<evidence type="ECO:0000256" key="1">
    <source>
        <dbReference type="ARBA" id="ARBA00012528"/>
    </source>
</evidence>
<feature type="domain" description="GGDEF" evidence="3">
    <location>
        <begin position="193"/>
        <end position="326"/>
    </location>
</feature>
<dbReference type="SUPFAM" id="SSF55073">
    <property type="entry name" value="Nucleotide cyclase"/>
    <property type="match status" value="1"/>
</dbReference>
<evidence type="ECO:0000259" key="3">
    <source>
        <dbReference type="PROSITE" id="PS50887"/>
    </source>
</evidence>
<dbReference type="RefSeq" id="WP_174194935.1">
    <property type="nucleotide sequence ID" value="NZ_JABULH010000006.1"/>
</dbReference>
<proteinExistence type="predicted"/>
<organism evidence="4 5">
    <name type="scientific">Sphingomonas hominis</name>
    <dbReference type="NCBI Taxonomy" id="2741495"/>
    <lineage>
        <taxon>Bacteria</taxon>
        <taxon>Pseudomonadati</taxon>
        <taxon>Pseudomonadota</taxon>
        <taxon>Alphaproteobacteria</taxon>
        <taxon>Sphingomonadales</taxon>
        <taxon>Sphingomonadaceae</taxon>
        <taxon>Sphingomonas</taxon>
    </lineage>
</organism>
<dbReference type="Proteomes" id="UP000621447">
    <property type="component" value="Unassembled WGS sequence"/>
</dbReference>
<accession>A0ABX2JR42</accession>
<evidence type="ECO:0000313" key="5">
    <source>
        <dbReference type="Proteomes" id="UP000621447"/>
    </source>
</evidence>
<dbReference type="Gene3D" id="3.30.450.40">
    <property type="match status" value="1"/>
</dbReference>
<dbReference type="Gene3D" id="3.30.70.270">
    <property type="match status" value="1"/>
</dbReference>
<dbReference type="InterPro" id="IPR050469">
    <property type="entry name" value="Diguanylate_Cyclase"/>
</dbReference>
<evidence type="ECO:0000256" key="2">
    <source>
        <dbReference type="ARBA" id="ARBA00034247"/>
    </source>
</evidence>
<dbReference type="InterPro" id="IPR029016">
    <property type="entry name" value="GAF-like_dom_sf"/>
</dbReference>
<dbReference type="Pfam" id="PF00990">
    <property type="entry name" value="GGDEF"/>
    <property type="match status" value="1"/>
</dbReference>
<reference evidence="4 5" key="1">
    <citation type="submission" date="2020-06" db="EMBL/GenBank/DDBJ databases">
        <title>Sphingomonas hominis sp. nov., a member of the Sphingomonas, isolated from the hair of a 22-year-old girl.</title>
        <authorList>
            <person name="Zhang D.-F."/>
            <person name="Cui X.-W."/>
        </authorList>
    </citation>
    <scope>NUCLEOTIDE SEQUENCE [LARGE SCALE GENOMIC DNA]</scope>
    <source>
        <strain evidence="4 5">HHU CXW</strain>
    </source>
</reference>
<gene>
    <name evidence="4" type="ORF">HRV97_14220</name>
</gene>